<evidence type="ECO:0000313" key="2">
    <source>
        <dbReference type="EMBL" id="KAF8715712.1"/>
    </source>
</evidence>
<feature type="region of interest" description="Disordered" evidence="1">
    <location>
        <begin position="1"/>
        <end position="61"/>
    </location>
</feature>
<feature type="compositionally biased region" description="Pro residues" evidence="1">
    <location>
        <begin position="25"/>
        <end position="41"/>
    </location>
</feature>
<name>A0A835BZB5_9POAL</name>
<sequence length="564" mass="61604">MQKSLGPKSTARRRPLRLLSGNKARPPPTPKSLFLNPPPRTPAAAGGPAVRTPATADAPASRTPAAACAPTVCSPAAAADAALDRLLLARSDIAGIVSQFSLPPCFFFCEQQWSSRLKQALETGPETAENVSKDNLGTCSTSVAKGDDKSIHSSLWSSRLKQALQIVPEKTETVSKDHLGYCSKSVAKGDDKLICCSSLPDTDPIASPCSNFTEADLIVSPSPLVSWRTGTCMVESGKQLFQLTPLPKTKTCSSRCPTSKTQMKTATSMDQLNLPSLPVWKLTISDDDHPDVEQDMKVNEAMTVTMTPHVATANKSSLEDRLQSPCIFSIQKSMRTLPRSCLKTALSSKQQFSPIPEDVRKEGIDSNGPNQGGKRSDSSDEVSKDLATRYDIYGLNQPTRTTYRRKQAEDPLLWYFSPPKTCVLMDLSDDKPLPTPARSYMKGKHDVYDEKPAQTPAVHSNALDQSGDKPLPTPARSNMKGNHNVYDDKPIQTPAVHSKALLGTPWKGMESTNLKGRQAGETTLKRELWTRFDAASTNELHFDKSLFQKMDGNRRFLDMLEEAS</sequence>
<evidence type="ECO:0000313" key="3">
    <source>
        <dbReference type="Proteomes" id="UP000636709"/>
    </source>
</evidence>
<dbReference type="PANTHER" id="PTHR37238">
    <property type="entry name" value="OS05G0532500 PROTEIN"/>
    <property type="match status" value="1"/>
</dbReference>
<reference evidence="2" key="1">
    <citation type="submission" date="2020-07" db="EMBL/GenBank/DDBJ databases">
        <title>Genome sequence and genetic diversity analysis of an under-domesticated orphan crop, white fonio (Digitaria exilis).</title>
        <authorList>
            <person name="Bennetzen J.L."/>
            <person name="Chen S."/>
            <person name="Ma X."/>
            <person name="Wang X."/>
            <person name="Yssel A.E.J."/>
            <person name="Chaluvadi S.R."/>
            <person name="Johnson M."/>
            <person name="Gangashetty P."/>
            <person name="Hamidou F."/>
            <person name="Sanogo M.D."/>
            <person name="Zwaenepoel A."/>
            <person name="Wallace J."/>
            <person name="Van De Peer Y."/>
            <person name="Van Deynze A."/>
        </authorList>
    </citation>
    <scope>NUCLEOTIDE SEQUENCE</scope>
    <source>
        <tissue evidence="2">Leaves</tissue>
    </source>
</reference>
<protein>
    <submittedName>
        <fullName evidence="2">Uncharacterized protein</fullName>
    </submittedName>
</protein>
<comment type="caution">
    <text evidence="2">The sequence shown here is derived from an EMBL/GenBank/DDBJ whole genome shotgun (WGS) entry which is preliminary data.</text>
</comment>
<feature type="region of interest" description="Disordered" evidence="1">
    <location>
        <begin position="346"/>
        <end position="382"/>
    </location>
</feature>
<gene>
    <name evidence="2" type="ORF">HU200_026655</name>
</gene>
<dbReference type="PANTHER" id="PTHR37238:SF1">
    <property type="entry name" value="OS05G0532500 PROTEIN"/>
    <property type="match status" value="1"/>
</dbReference>
<dbReference type="OrthoDB" id="1933187at2759"/>
<feature type="compositionally biased region" description="Low complexity" evidence="1">
    <location>
        <begin position="42"/>
        <end position="61"/>
    </location>
</feature>
<evidence type="ECO:0000256" key="1">
    <source>
        <dbReference type="SAM" id="MobiDB-lite"/>
    </source>
</evidence>
<dbReference type="Proteomes" id="UP000636709">
    <property type="component" value="Unassembled WGS sequence"/>
</dbReference>
<accession>A0A835BZB5</accession>
<dbReference type="AlphaFoldDB" id="A0A835BZB5"/>
<organism evidence="2 3">
    <name type="scientific">Digitaria exilis</name>
    <dbReference type="NCBI Taxonomy" id="1010633"/>
    <lineage>
        <taxon>Eukaryota</taxon>
        <taxon>Viridiplantae</taxon>
        <taxon>Streptophyta</taxon>
        <taxon>Embryophyta</taxon>
        <taxon>Tracheophyta</taxon>
        <taxon>Spermatophyta</taxon>
        <taxon>Magnoliopsida</taxon>
        <taxon>Liliopsida</taxon>
        <taxon>Poales</taxon>
        <taxon>Poaceae</taxon>
        <taxon>PACMAD clade</taxon>
        <taxon>Panicoideae</taxon>
        <taxon>Panicodae</taxon>
        <taxon>Paniceae</taxon>
        <taxon>Anthephorinae</taxon>
        <taxon>Digitaria</taxon>
    </lineage>
</organism>
<proteinExistence type="predicted"/>
<dbReference type="EMBL" id="JACEFO010001730">
    <property type="protein sequence ID" value="KAF8715712.1"/>
    <property type="molecule type" value="Genomic_DNA"/>
</dbReference>
<keyword evidence="3" id="KW-1185">Reference proteome</keyword>